<feature type="domain" description="DUF403" evidence="1">
    <location>
        <begin position="519"/>
        <end position="814"/>
    </location>
</feature>
<keyword evidence="4" id="KW-1185">Reference proteome</keyword>
<evidence type="ECO:0000313" key="3">
    <source>
        <dbReference type="EMBL" id="MBB5984119.1"/>
    </source>
</evidence>
<accession>A0ABR6NA32</accession>
<dbReference type="Pfam" id="PF04168">
    <property type="entry name" value="Alpha-E"/>
    <property type="match status" value="1"/>
</dbReference>
<proteinExistence type="predicted"/>
<dbReference type="RefSeq" id="WP_184148841.1">
    <property type="nucleotide sequence ID" value="NZ_JACHKA010000001.1"/>
</dbReference>
<name>A0ABR6NA32_9SPHN</name>
<reference evidence="3 4" key="1">
    <citation type="submission" date="2020-08" db="EMBL/GenBank/DDBJ databases">
        <title>Exploring microbial biodiversity for novel pathways involved in the catabolism of aromatic compounds derived from lignin.</title>
        <authorList>
            <person name="Elkins J."/>
        </authorList>
    </citation>
    <scope>NUCLEOTIDE SEQUENCE [LARGE SCALE GENOMIC DNA]</scope>
    <source>
        <strain evidence="3 4">B1D3A</strain>
    </source>
</reference>
<dbReference type="InterPro" id="IPR007296">
    <property type="entry name" value="DUF403"/>
</dbReference>
<dbReference type="PANTHER" id="PTHR34595:SF2">
    <property type="entry name" value="BLR2978 PROTEIN"/>
    <property type="match status" value="1"/>
</dbReference>
<dbReference type="InterPro" id="IPR051680">
    <property type="entry name" value="ATP-dep_Glu-Cys_Ligase-2"/>
</dbReference>
<sequence length="830" mass="90284">MAGATVTMEDFDPALQRYRREASRSDLMLSAQGDPRMAACWQSMLATLAGPDRGGLSGLQERTAQQVLDLGMAFRLTGEVEERVWPLSPVPILLHATEWRGIEDGLAQRADLLEAVLDDVYGAGRLVQEGALPAAIVTGSPDYWRQMQAIPPPHGHRLQFYAADMARGPGGEWRVLADYVRSPVGAGYALENRLAMTRATDDALGAMNFVRLAPFFASFRQGLAAICARPDPRIALLTQGRYNQSYPEQAHLARYLGILLVEGDDLTVRDGQLFVRTIEGVKRVDGVWRRMGTDLLDPLAFDARSTIGVPDLFEAIRTGGLAMANWPGAGLVETPALAAFLPRLSKLLRSEALRIPNVATWWCGQKSEREHVRAHVDTLAIGSAFGLPVPAIPHGRARLAARLSSSERAAFLAELDQRPVDYIGQELVRLSTTPALVGGELLPRPFILRTFLARDAQGNWCAMPGGFARLAAHDDMRAVLMGEGDMSADVCIVADEPQPAMTLLETGKAISIRRVAGTLPSKAADNFFWLARYLERGEMVLRMVRVLIGGSIEAETASSLDQPTLRRVADVLIAWGAATNAAVTGGIHPLCVHALSDPKMPGSVHALFEAAEAIGRGLRERLAIDFWRLLNRGLGDVAAMQGSQLMAHVARLLDRCASLSGLSAENMMRGAGWRFLDMGRRLERAVHICRLVKTFAGDNASAHDLNLLLDLSDCQIGYRTRYLAGLALAPVRDMLVLEPGNPRSLAFQADALLEHLSALPPLRDDGMPERPVQIANAIAARLRATTAETLAAGDLDFIERQLLDLSDSINDRFFLKGEDAPRASGMTRLA</sequence>
<protein>
    <submittedName>
        <fullName evidence="3">Circularly permuted ATP-grasp superfamily protein/putative alpha-E superfamily protein</fullName>
    </submittedName>
</protein>
<evidence type="ECO:0000259" key="2">
    <source>
        <dbReference type="Pfam" id="PF14403"/>
    </source>
</evidence>
<dbReference type="Gene3D" id="3.40.50.11290">
    <property type="match status" value="1"/>
</dbReference>
<dbReference type="PANTHER" id="PTHR34595">
    <property type="entry name" value="BLR5612 PROTEIN"/>
    <property type="match status" value="1"/>
</dbReference>
<organism evidence="3 4">
    <name type="scientific">Sphingobium lignivorans</name>
    <dbReference type="NCBI Taxonomy" id="2735886"/>
    <lineage>
        <taxon>Bacteria</taxon>
        <taxon>Pseudomonadati</taxon>
        <taxon>Pseudomonadota</taxon>
        <taxon>Alphaproteobacteria</taxon>
        <taxon>Sphingomonadales</taxon>
        <taxon>Sphingomonadaceae</taxon>
        <taxon>Sphingobium</taxon>
    </lineage>
</organism>
<evidence type="ECO:0000313" key="4">
    <source>
        <dbReference type="Proteomes" id="UP001138540"/>
    </source>
</evidence>
<gene>
    <name evidence="3" type="ORF">HNP60_000093</name>
</gene>
<dbReference type="Pfam" id="PF14403">
    <property type="entry name" value="CP_ATPgrasp_2"/>
    <property type="match status" value="1"/>
</dbReference>
<feature type="domain" description="Circularly permuted ATP-grasp type 2" evidence="2">
    <location>
        <begin position="91"/>
        <end position="471"/>
    </location>
</feature>
<evidence type="ECO:0000259" key="1">
    <source>
        <dbReference type="Pfam" id="PF04168"/>
    </source>
</evidence>
<dbReference type="Proteomes" id="UP001138540">
    <property type="component" value="Unassembled WGS sequence"/>
</dbReference>
<dbReference type="InterPro" id="IPR025841">
    <property type="entry name" value="CP_ATPgrasp_2"/>
</dbReference>
<comment type="caution">
    <text evidence="3">The sequence shown here is derived from an EMBL/GenBank/DDBJ whole genome shotgun (WGS) entry which is preliminary data.</text>
</comment>
<dbReference type="SUPFAM" id="SSF56059">
    <property type="entry name" value="Glutathione synthetase ATP-binding domain-like"/>
    <property type="match status" value="1"/>
</dbReference>
<dbReference type="EMBL" id="JACHKA010000001">
    <property type="protein sequence ID" value="MBB5984119.1"/>
    <property type="molecule type" value="Genomic_DNA"/>
</dbReference>